<keyword evidence="2" id="KW-0472">Membrane</keyword>
<dbReference type="AlphaFoldDB" id="A0A9D3A1T4"/>
<dbReference type="PANTHER" id="PTHR24216">
    <property type="entry name" value="PAXILLIN-RELATED"/>
    <property type="match status" value="1"/>
</dbReference>
<dbReference type="PANTHER" id="PTHR24216:SF65">
    <property type="entry name" value="PAXILLIN-LIKE PROTEIN 1"/>
    <property type="match status" value="1"/>
</dbReference>
<reference evidence="3" key="1">
    <citation type="journal article" date="2021" name="PeerJ">
        <title>Extensive microbial diversity within the chicken gut microbiome revealed by metagenomics and culture.</title>
        <authorList>
            <person name="Gilroy R."/>
            <person name="Ravi A."/>
            <person name="Getino M."/>
            <person name="Pursley I."/>
            <person name="Horton D.L."/>
            <person name="Alikhan N.F."/>
            <person name="Baker D."/>
            <person name="Gharbi K."/>
            <person name="Hall N."/>
            <person name="Watson M."/>
            <person name="Adriaenssens E.M."/>
            <person name="Foster-Nyarko E."/>
            <person name="Jarju S."/>
            <person name="Secka A."/>
            <person name="Antonio M."/>
            <person name="Oren A."/>
            <person name="Chaudhuri R.R."/>
            <person name="La Ragione R."/>
            <person name="Hildebrand F."/>
            <person name="Pallen M.J."/>
        </authorList>
    </citation>
    <scope>NUCLEOTIDE SEQUENCE</scope>
    <source>
        <strain evidence="3">ChiGjej6B6-11269</strain>
    </source>
</reference>
<keyword evidence="2" id="KW-0812">Transmembrane</keyword>
<feature type="transmembrane region" description="Helical" evidence="2">
    <location>
        <begin position="263"/>
        <end position="287"/>
    </location>
</feature>
<keyword evidence="2" id="KW-1133">Transmembrane helix</keyword>
<protein>
    <submittedName>
        <fullName evidence="3">DUF4190 domain-containing protein</fullName>
    </submittedName>
</protein>
<proteinExistence type="predicted"/>
<feature type="compositionally biased region" description="Low complexity" evidence="1">
    <location>
        <begin position="27"/>
        <end position="43"/>
    </location>
</feature>
<evidence type="ECO:0000256" key="2">
    <source>
        <dbReference type="SAM" id="Phobius"/>
    </source>
</evidence>
<feature type="compositionally biased region" description="Low complexity" evidence="1">
    <location>
        <begin position="146"/>
        <end position="177"/>
    </location>
</feature>
<dbReference type="EMBL" id="DYWI01000159">
    <property type="protein sequence ID" value="HJF66078.1"/>
    <property type="molecule type" value="Genomic_DNA"/>
</dbReference>
<evidence type="ECO:0000313" key="3">
    <source>
        <dbReference type="EMBL" id="HJF66078.1"/>
    </source>
</evidence>
<gene>
    <name evidence="3" type="ORF">K8U77_08215</name>
</gene>
<organism evidence="3 4">
    <name type="scientific">Slackia equolifaciens</name>
    <dbReference type="NCBI Taxonomy" id="498718"/>
    <lineage>
        <taxon>Bacteria</taxon>
        <taxon>Bacillati</taxon>
        <taxon>Actinomycetota</taxon>
        <taxon>Coriobacteriia</taxon>
        <taxon>Eggerthellales</taxon>
        <taxon>Eggerthellaceae</taxon>
        <taxon>Slackia</taxon>
    </lineage>
</organism>
<evidence type="ECO:0000256" key="1">
    <source>
        <dbReference type="SAM" id="MobiDB-lite"/>
    </source>
</evidence>
<dbReference type="Proteomes" id="UP000786989">
    <property type="component" value="Unassembled WGS sequence"/>
</dbReference>
<feature type="compositionally biased region" description="Pro residues" evidence="1">
    <location>
        <begin position="8"/>
        <end position="26"/>
    </location>
</feature>
<reference evidence="3" key="2">
    <citation type="submission" date="2021-09" db="EMBL/GenBank/DDBJ databases">
        <authorList>
            <person name="Gilroy R."/>
        </authorList>
    </citation>
    <scope>NUCLEOTIDE SEQUENCE</scope>
    <source>
        <strain evidence="3">ChiGjej6B6-11269</strain>
    </source>
</reference>
<sequence>MEEKTPGVPTPEQPESPATPPAPKAPESPAAPAKPEQPSTPAEPATPPQPAAPDEAEAPAAPAAPAAPVAPAAPEAPAAPVAPESPAAPAAPATPAAPQSPMQPEPVRPMGAPAQPSQSNQPQQPQQPVPAQPAGFDPAQPFGGNQPQQPMGAPAQPAQPGQPQQPVQPNQPQQPYGQQPPQPTQPMGYNQGAYPPPPVPPAYAQKSSGKAIGALVCGILAILFSWLPLLGIILGIVAIVLASKAVKQFGRDGKATGGKICGIVGLVFSILGFIFWGFVSCAVLAAAPYADSGYSEIDEVINSDDSGAVATDELSAAEQQATDAGVAELEKLATQDESMVQYLAADLDEGFTEAMDMSHADLGIDPADLARWMLTDFSYTTDGVYVYEEDGEGTMYADLEMRDSYAFMLNFYDKVNALNSSEEIKTMTEDDAKARIGELYYEAMDETTDMTTYYASIDLVKEGDQWVVDQDSWEEELDYMFGIY</sequence>
<evidence type="ECO:0000313" key="4">
    <source>
        <dbReference type="Proteomes" id="UP000786989"/>
    </source>
</evidence>
<feature type="region of interest" description="Disordered" evidence="1">
    <location>
        <begin position="1"/>
        <end position="203"/>
    </location>
</feature>
<feature type="compositionally biased region" description="Low complexity" evidence="1">
    <location>
        <begin position="58"/>
        <end position="100"/>
    </location>
</feature>
<name>A0A9D3A1T4_9ACTN</name>
<accession>A0A9D3A1T4</accession>
<feature type="compositionally biased region" description="Low complexity" evidence="1">
    <location>
        <begin position="112"/>
        <end position="124"/>
    </location>
</feature>
<feature type="transmembrane region" description="Helical" evidence="2">
    <location>
        <begin position="211"/>
        <end position="242"/>
    </location>
</feature>
<comment type="caution">
    <text evidence="3">The sequence shown here is derived from an EMBL/GenBank/DDBJ whole genome shotgun (WGS) entry which is preliminary data.</text>
</comment>